<dbReference type="Gene3D" id="1.10.4080.10">
    <property type="entry name" value="ADP-ribosylation/Crystallin J1"/>
    <property type="match status" value="1"/>
</dbReference>
<evidence type="ECO:0000313" key="1">
    <source>
        <dbReference type="EMBL" id="GAG49180.1"/>
    </source>
</evidence>
<feature type="non-terminal residue" evidence="1">
    <location>
        <position position="150"/>
    </location>
</feature>
<reference evidence="1" key="1">
    <citation type="journal article" date="2014" name="Front. Microbiol.">
        <title>High frequency of phylogenetically diverse reductive dehalogenase-homologous genes in deep subseafloor sedimentary metagenomes.</title>
        <authorList>
            <person name="Kawai M."/>
            <person name="Futagami T."/>
            <person name="Toyoda A."/>
            <person name="Takaki Y."/>
            <person name="Nishi S."/>
            <person name="Hori S."/>
            <person name="Arai W."/>
            <person name="Tsubouchi T."/>
            <person name="Morono Y."/>
            <person name="Uchiyama I."/>
            <person name="Ito T."/>
            <person name="Fujiyama A."/>
            <person name="Inagaki F."/>
            <person name="Takami H."/>
        </authorList>
    </citation>
    <scope>NUCLEOTIDE SEQUENCE</scope>
    <source>
        <strain evidence="1">Expedition CK06-06</strain>
    </source>
</reference>
<organism evidence="1">
    <name type="scientific">marine sediment metagenome</name>
    <dbReference type="NCBI Taxonomy" id="412755"/>
    <lineage>
        <taxon>unclassified sequences</taxon>
        <taxon>metagenomes</taxon>
        <taxon>ecological metagenomes</taxon>
    </lineage>
</organism>
<dbReference type="SUPFAM" id="SSF101478">
    <property type="entry name" value="ADP-ribosylglycohydrolase"/>
    <property type="match status" value="1"/>
</dbReference>
<dbReference type="InterPro" id="IPR005502">
    <property type="entry name" value="Ribosyl_crysJ1"/>
</dbReference>
<feature type="non-terminal residue" evidence="1">
    <location>
        <position position="1"/>
    </location>
</feature>
<proteinExistence type="predicted"/>
<dbReference type="InterPro" id="IPR050792">
    <property type="entry name" value="ADP-ribosylglycohydrolase"/>
</dbReference>
<dbReference type="PANTHER" id="PTHR16222">
    <property type="entry name" value="ADP-RIBOSYLGLYCOHYDROLASE"/>
    <property type="match status" value="1"/>
</dbReference>
<comment type="caution">
    <text evidence="1">The sequence shown here is derived from an EMBL/GenBank/DDBJ whole genome shotgun (WGS) entry which is preliminary data.</text>
</comment>
<accession>X0Y0H8</accession>
<dbReference type="InterPro" id="IPR036705">
    <property type="entry name" value="Ribosyl_crysJ1_sf"/>
</dbReference>
<dbReference type="Pfam" id="PF03747">
    <property type="entry name" value="ADP_ribosyl_GH"/>
    <property type="match status" value="1"/>
</dbReference>
<gene>
    <name evidence="1" type="ORF">S01H1_83929</name>
</gene>
<protein>
    <submittedName>
        <fullName evidence="1">Uncharacterized protein</fullName>
    </submittedName>
</protein>
<dbReference type="EMBL" id="BARS01057172">
    <property type="protein sequence ID" value="GAG49180.1"/>
    <property type="molecule type" value="Genomic_DNA"/>
</dbReference>
<sequence>CGFGGGFKKWVKCANPEPYNSYGNGSAMRVSPIGWAFDTQEEVLEEAKKSAEVTHNHPEGIKGAQAVALAILWARQGKSKQDIFLGIGASFEYDISVMVADIPRKFDVTCQGTIPICLAAFRETENFEDAIRTVVSLGGDADTNAAIVGS</sequence>
<name>X0Y0H8_9ZZZZ</name>
<dbReference type="PANTHER" id="PTHR16222:SF12">
    <property type="entry name" value="ADP-RIBOSYLGLYCOHYDROLASE-RELATED"/>
    <property type="match status" value="1"/>
</dbReference>
<dbReference type="AlphaFoldDB" id="X0Y0H8"/>